<sequence>MDKIRRRIGRVDTSYGRCRDAHGSDKIRRPAVKSANPIRRGADRYDPIQRVGGLDSGFESDIRPSPPTPIPYTPSPTRFPQPYLRRCHHLQAFKDLWKFAVLLSASSFKSSLPRRSQQIIKARLCLVVASSLHRRQFISARFFVEARVIGLESRRSSRQGFQSRRSSRIGFQPFFVLQGKGFGSPFFSSLVEISSLKMHIAGSGSGNNMIVGDFNNNQSQYLEKNEEEIKKLKKEVEQLKENNIRASEPGNLIEITAISDPIRVQPYYLLLSGEDRLLCFSEALNARITNTNLMQREGHDAVAVTEDVEGATNLANSKRRADLANGGRFLWLRSLRA</sequence>
<protein>
    <submittedName>
        <fullName evidence="3">Uncharacterized protein</fullName>
    </submittedName>
</protein>
<dbReference type="EMBL" id="JASCZI010030249">
    <property type="protein sequence ID" value="MED6119811.1"/>
    <property type="molecule type" value="Genomic_DNA"/>
</dbReference>
<feature type="coiled-coil region" evidence="1">
    <location>
        <begin position="215"/>
        <end position="249"/>
    </location>
</feature>
<keyword evidence="4" id="KW-1185">Reference proteome</keyword>
<evidence type="ECO:0000313" key="3">
    <source>
        <dbReference type="EMBL" id="MED6119811.1"/>
    </source>
</evidence>
<gene>
    <name evidence="3" type="ORF">PIB30_015107</name>
</gene>
<name>A0ABU6R783_9FABA</name>
<accession>A0ABU6R783</accession>
<feature type="region of interest" description="Disordered" evidence="2">
    <location>
        <begin position="56"/>
        <end position="75"/>
    </location>
</feature>
<organism evidence="3 4">
    <name type="scientific">Stylosanthes scabra</name>
    <dbReference type="NCBI Taxonomy" id="79078"/>
    <lineage>
        <taxon>Eukaryota</taxon>
        <taxon>Viridiplantae</taxon>
        <taxon>Streptophyta</taxon>
        <taxon>Embryophyta</taxon>
        <taxon>Tracheophyta</taxon>
        <taxon>Spermatophyta</taxon>
        <taxon>Magnoliopsida</taxon>
        <taxon>eudicotyledons</taxon>
        <taxon>Gunneridae</taxon>
        <taxon>Pentapetalae</taxon>
        <taxon>rosids</taxon>
        <taxon>fabids</taxon>
        <taxon>Fabales</taxon>
        <taxon>Fabaceae</taxon>
        <taxon>Papilionoideae</taxon>
        <taxon>50 kb inversion clade</taxon>
        <taxon>dalbergioids sensu lato</taxon>
        <taxon>Dalbergieae</taxon>
        <taxon>Pterocarpus clade</taxon>
        <taxon>Stylosanthes</taxon>
    </lineage>
</organism>
<reference evidence="3 4" key="1">
    <citation type="journal article" date="2023" name="Plants (Basel)">
        <title>Bridging the Gap: Combining Genomics and Transcriptomics Approaches to Understand Stylosanthes scabra, an Orphan Legume from the Brazilian Caatinga.</title>
        <authorList>
            <person name="Ferreira-Neto J.R.C."/>
            <person name="da Silva M.D."/>
            <person name="Binneck E."/>
            <person name="de Melo N.F."/>
            <person name="da Silva R.H."/>
            <person name="de Melo A.L.T.M."/>
            <person name="Pandolfi V."/>
            <person name="Bustamante F.O."/>
            <person name="Brasileiro-Vidal A.C."/>
            <person name="Benko-Iseppon A.M."/>
        </authorList>
    </citation>
    <scope>NUCLEOTIDE SEQUENCE [LARGE SCALE GENOMIC DNA]</scope>
    <source>
        <tissue evidence="3">Leaves</tissue>
    </source>
</reference>
<comment type="caution">
    <text evidence="3">The sequence shown here is derived from an EMBL/GenBank/DDBJ whole genome shotgun (WGS) entry which is preliminary data.</text>
</comment>
<evidence type="ECO:0000256" key="1">
    <source>
        <dbReference type="SAM" id="Coils"/>
    </source>
</evidence>
<feature type="compositionally biased region" description="Pro residues" evidence="2">
    <location>
        <begin position="64"/>
        <end position="75"/>
    </location>
</feature>
<evidence type="ECO:0000256" key="2">
    <source>
        <dbReference type="SAM" id="MobiDB-lite"/>
    </source>
</evidence>
<keyword evidence="1" id="KW-0175">Coiled coil</keyword>
<proteinExistence type="predicted"/>
<dbReference type="Proteomes" id="UP001341840">
    <property type="component" value="Unassembled WGS sequence"/>
</dbReference>
<evidence type="ECO:0000313" key="4">
    <source>
        <dbReference type="Proteomes" id="UP001341840"/>
    </source>
</evidence>